<name>W9GJI2_9MICO</name>
<protein>
    <recommendedName>
        <fullName evidence="3">Nucleotidyltransferase family protein</fullName>
    </recommendedName>
</protein>
<evidence type="ECO:0000313" key="2">
    <source>
        <dbReference type="Proteomes" id="UP000019494"/>
    </source>
</evidence>
<accession>W9GJI2</accession>
<proteinExistence type="predicted"/>
<dbReference type="AlphaFoldDB" id="W9GJI2"/>
<evidence type="ECO:0000313" key="1">
    <source>
        <dbReference type="EMBL" id="EWT04009.1"/>
    </source>
</evidence>
<dbReference type="EMBL" id="AWQS01000361">
    <property type="protein sequence ID" value="EWT04009.1"/>
    <property type="molecule type" value="Genomic_DNA"/>
</dbReference>
<sequence length="363" mass="39572">MSQKGRNIGTLSRSPAASAWEVLATAFGDASTQDRVWLGLERRLDIDSVAHDLHGVFGQLANALRAGGHAWPELARLDGVRRRQWTKNTLRLRALEAAREPLRQSGIATMPAGGLALLLRQPHAGDRPLVDADFSLDGAELERAVAILTGEGWSEILRRRDGYLMDLHAVTLERDKQQITLRAVPGRWPYGPDTDSNTDGLPSAARLLAYTLVEGFRLWGYTPTRRYADVLLLLRDPAGLDWRDFLQVVRARHGEAVVLAALVEVECRVAGLVPADVLEQLTESVGRRERVAASADLRLGTAAVILRRTAGLSGRAVVAATPGILCDLWDVARPSELPSAGLRRMRLRFLQSSSASSTAGARP</sequence>
<dbReference type="Proteomes" id="UP000019494">
    <property type="component" value="Unassembled WGS sequence"/>
</dbReference>
<gene>
    <name evidence="1" type="ORF">N864_16570</name>
</gene>
<comment type="caution">
    <text evidence="1">The sequence shown here is derived from an EMBL/GenBank/DDBJ whole genome shotgun (WGS) entry which is preliminary data.</text>
</comment>
<evidence type="ECO:0008006" key="3">
    <source>
        <dbReference type="Google" id="ProtNLM"/>
    </source>
</evidence>
<organism evidence="1 2">
    <name type="scientific">Intrasporangium chromatireducens Q5-1</name>
    <dbReference type="NCBI Taxonomy" id="584657"/>
    <lineage>
        <taxon>Bacteria</taxon>
        <taxon>Bacillati</taxon>
        <taxon>Actinomycetota</taxon>
        <taxon>Actinomycetes</taxon>
        <taxon>Micrococcales</taxon>
        <taxon>Intrasporangiaceae</taxon>
        <taxon>Intrasporangium</taxon>
    </lineage>
</organism>
<keyword evidence="2" id="KW-1185">Reference proteome</keyword>
<reference evidence="2" key="1">
    <citation type="submission" date="2013-08" db="EMBL/GenBank/DDBJ databases">
        <title>Intrasporangium oryzae NRRL B-24470.</title>
        <authorList>
            <person name="Liu H."/>
            <person name="Wang G."/>
        </authorList>
    </citation>
    <scope>NUCLEOTIDE SEQUENCE [LARGE SCALE GENOMIC DNA]</scope>
    <source>
        <strain evidence="2">Q5-1</strain>
    </source>
</reference>